<gene>
    <name evidence="6" type="ORF">PYTT_1210</name>
</gene>
<dbReference type="STRING" id="1679444.PYTT_1210"/>
<keyword evidence="3" id="KW-0235">DNA replication</keyword>
<dbReference type="KEGG" id="agl:PYTT_1210"/>
<keyword evidence="1" id="KW-0808">Transferase</keyword>
<protein>
    <submittedName>
        <fullName evidence="6">Hola: dna polymerase iii delta subunit</fullName>
    </submittedName>
</protein>
<evidence type="ECO:0000259" key="5">
    <source>
        <dbReference type="Pfam" id="PF06144"/>
    </source>
</evidence>
<dbReference type="InterPro" id="IPR027417">
    <property type="entry name" value="P-loop_NTPase"/>
</dbReference>
<dbReference type="InterPro" id="IPR005790">
    <property type="entry name" value="DNA_polIII_delta"/>
</dbReference>
<feature type="domain" description="DNA polymerase III delta N-terminal" evidence="5">
    <location>
        <begin position="9"/>
        <end position="138"/>
    </location>
</feature>
<evidence type="ECO:0000256" key="1">
    <source>
        <dbReference type="ARBA" id="ARBA00022679"/>
    </source>
</evidence>
<sequence length="363" mass="40262">MGEESTSTVIYGSDEGLVCSEALRTYRSLAEGTDEYNHEIIDGTCANVSEVEETCLRTVSALRTLPFFPGRKIVWLKNANFFGDSQQAKAETTLQAIAGLVETLGNLPPNTFFLLSASEIDKRRTWFKQLSQIAACKEYAKIDTGKQGWETELASCVTREGKARGLTFDTQALELFIHRVNETSRQIANELDKLDIYLGAERRRITEEDVQDMVAVSRSGVIFEISRALELRHAHQAIALIDEQLDSGEQAISIMRAAIIPTIRNSLMAKTLMENYQLSPTNYRDFESKVKNLPPEAKSLIPLKKDGTPNTYPLFLAAQKCTKQTLPQIKRAIAACASADKALVSSGLDARDILHKLIVTITA</sequence>
<organism evidence="6 7">
    <name type="scientific">Akkermansia glycaniphila</name>
    <dbReference type="NCBI Taxonomy" id="1679444"/>
    <lineage>
        <taxon>Bacteria</taxon>
        <taxon>Pseudomonadati</taxon>
        <taxon>Verrucomicrobiota</taxon>
        <taxon>Verrucomicrobiia</taxon>
        <taxon>Verrucomicrobiales</taxon>
        <taxon>Akkermansiaceae</taxon>
        <taxon>Akkermansia</taxon>
    </lineage>
</organism>
<keyword evidence="2" id="KW-0548">Nucleotidyltransferase</keyword>
<evidence type="ECO:0000313" key="6">
    <source>
        <dbReference type="EMBL" id="SEH85184.1"/>
    </source>
</evidence>
<dbReference type="RefSeq" id="WP_067776045.1">
    <property type="nucleotide sequence ID" value="NZ_LIGX01000026.1"/>
</dbReference>
<dbReference type="PANTHER" id="PTHR34388">
    <property type="entry name" value="DNA POLYMERASE III SUBUNIT DELTA"/>
    <property type="match status" value="1"/>
</dbReference>
<dbReference type="Pfam" id="PF06144">
    <property type="entry name" value="DNA_pol3_delta"/>
    <property type="match status" value="1"/>
</dbReference>
<keyword evidence="7" id="KW-1185">Reference proteome</keyword>
<dbReference type="GO" id="GO:0006261">
    <property type="term" value="P:DNA-templated DNA replication"/>
    <property type="evidence" value="ECO:0007669"/>
    <property type="project" value="TreeGrafter"/>
</dbReference>
<accession>A0A1C7PBD9</accession>
<dbReference type="Gene3D" id="3.40.50.300">
    <property type="entry name" value="P-loop containing nucleotide triphosphate hydrolases"/>
    <property type="match status" value="1"/>
</dbReference>
<dbReference type="SUPFAM" id="SSF52540">
    <property type="entry name" value="P-loop containing nucleoside triphosphate hydrolases"/>
    <property type="match status" value="1"/>
</dbReference>
<dbReference type="GO" id="GO:0009360">
    <property type="term" value="C:DNA polymerase III complex"/>
    <property type="evidence" value="ECO:0007669"/>
    <property type="project" value="InterPro"/>
</dbReference>
<dbReference type="Gene3D" id="1.20.272.10">
    <property type="match status" value="1"/>
</dbReference>
<name>A0A1C7PBD9_9BACT</name>
<dbReference type="Proteomes" id="UP000176204">
    <property type="component" value="Chromosome I"/>
</dbReference>
<evidence type="ECO:0000256" key="2">
    <source>
        <dbReference type="ARBA" id="ARBA00022695"/>
    </source>
</evidence>
<dbReference type="GO" id="GO:0003887">
    <property type="term" value="F:DNA-directed DNA polymerase activity"/>
    <property type="evidence" value="ECO:0007669"/>
    <property type="project" value="UniProtKB-KW"/>
</dbReference>
<dbReference type="NCBIfam" id="TIGR01128">
    <property type="entry name" value="holA"/>
    <property type="match status" value="1"/>
</dbReference>
<dbReference type="InterPro" id="IPR010372">
    <property type="entry name" value="DNA_pol3_delta_N"/>
</dbReference>
<proteinExistence type="predicted"/>
<evidence type="ECO:0000313" key="7">
    <source>
        <dbReference type="Proteomes" id="UP000176204"/>
    </source>
</evidence>
<keyword evidence="4" id="KW-0239">DNA-directed DNA polymerase</keyword>
<dbReference type="PANTHER" id="PTHR34388:SF1">
    <property type="entry name" value="DNA POLYMERASE III SUBUNIT DELTA"/>
    <property type="match status" value="1"/>
</dbReference>
<evidence type="ECO:0000256" key="4">
    <source>
        <dbReference type="ARBA" id="ARBA00022932"/>
    </source>
</evidence>
<dbReference type="GO" id="GO:0003677">
    <property type="term" value="F:DNA binding"/>
    <property type="evidence" value="ECO:0007669"/>
    <property type="project" value="InterPro"/>
</dbReference>
<evidence type="ECO:0000256" key="3">
    <source>
        <dbReference type="ARBA" id="ARBA00022705"/>
    </source>
</evidence>
<dbReference type="Gene3D" id="1.10.8.60">
    <property type="match status" value="1"/>
</dbReference>
<dbReference type="AlphaFoldDB" id="A0A1C7PBD9"/>
<reference evidence="7" key="1">
    <citation type="submission" date="2016-09" db="EMBL/GenBank/DDBJ databases">
        <authorList>
            <person name="Koehorst J."/>
        </authorList>
    </citation>
    <scope>NUCLEOTIDE SEQUENCE [LARGE SCALE GENOMIC DNA]</scope>
</reference>
<dbReference type="EMBL" id="LT629973">
    <property type="protein sequence ID" value="SEH85184.1"/>
    <property type="molecule type" value="Genomic_DNA"/>
</dbReference>